<accession>X1P6W8</accession>
<dbReference type="PROSITE" id="PS50975">
    <property type="entry name" value="ATP_GRASP"/>
    <property type="match status" value="1"/>
</dbReference>
<dbReference type="GO" id="GO:0005524">
    <property type="term" value="F:ATP binding"/>
    <property type="evidence" value="ECO:0007669"/>
    <property type="project" value="InterPro"/>
</dbReference>
<evidence type="ECO:0000256" key="1">
    <source>
        <dbReference type="ARBA" id="ARBA00022598"/>
    </source>
</evidence>
<feature type="domain" description="ATP-grasp" evidence="2">
    <location>
        <begin position="10"/>
        <end position="46"/>
    </location>
</feature>
<dbReference type="Gene3D" id="3.30.470.20">
    <property type="entry name" value="ATP-grasp fold, B domain"/>
    <property type="match status" value="1"/>
</dbReference>
<evidence type="ECO:0000313" key="3">
    <source>
        <dbReference type="EMBL" id="GAI38216.1"/>
    </source>
</evidence>
<dbReference type="GO" id="GO:0046872">
    <property type="term" value="F:metal ion binding"/>
    <property type="evidence" value="ECO:0007669"/>
    <property type="project" value="InterPro"/>
</dbReference>
<dbReference type="InterPro" id="IPR011095">
    <property type="entry name" value="Dala_Dala_lig_C"/>
</dbReference>
<sequence>MLDRKEKIPYVLELNTSPGMTDTSLLPMAAEEAGISFEELVDEIIKMSLSD</sequence>
<organism evidence="3">
    <name type="scientific">marine sediment metagenome</name>
    <dbReference type="NCBI Taxonomy" id="412755"/>
    <lineage>
        <taxon>unclassified sequences</taxon>
        <taxon>metagenomes</taxon>
        <taxon>ecological metagenomes</taxon>
    </lineage>
</organism>
<dbReference type="SUPFAM" id="SSF56059">
    <property type="entry name" value="Glutathione synthetase ATP-binding domain-like"/>
    <property type="match status" value="1"/>
</dbReference>
<reference evidence="3" key="1">
    <citation type="journal article" date="2014" name="Front. Microbiol.">
        <title>High frequency of phylogenetically diverse reductive dehalogenase-homologous genes in deep subseafloor sedimentary metagenomes.</title>
        <authorList>
            <person name="Kawai M."/>
            <person name="Futagami T."/>
            <person name="Toyoda A."/>
            <person name="Takaki Y."/>
            <person name="Nishi S."/>
            <person name="Hori S."/>
            <person name="Arai W."/>
            <person name="Tsubouchi T."/>
            <person name="Morono Y."/>
            <person name="Uchiyama I."/>
            <person name="Ito T."/>
            <person name="Fujiyama A."/>
            <person name="Inagaki F."/>
            <person name="Takami H."/>
        </authorList>
    </citation>
    <scope>NUCLEOTIDE SEQUENCE</scope>
    <source>
        <strain evidence="3">Expedition CK06-06</strain>
    </source>
</reference>
<comment type="caution">
    <text evidence="3">The sequence shown here is derived from an EMBL/GenBank/DDBJ whole genome shotgun (WGS) entry which is preliminary data.</text>
</comment>
<dbReference type="InterPro" id="IPR011761">
    <property type="entry name" value="ATP-grasp"/>
</dbReference>
<keyword evidence="1" id="KW-0436">Ligase</keyword>
<gene>
    <name evidence="3" type="ORF">S06H3_42378</name>
</gene>
<proteinExistence type="predicted"/>
<dbReference type="GO" id="GO:0008716">
    <property type="term" value="F:D-alanine-D-alanine ligase activity"/>
    <property type="evidence" value="ECO:0007669"/>
    <property type="project" value="InterPro"/>
</dbReference>
<evidence type="ECO:0000259" key="2">
    <source>
        <dbReference type="PROSITE" id="PS50975"/>
    </source>
</evidence>
<dbReference type="AlphaFoldDB" id="X1P6W8"/>
<protein>
    <recommendedName>
        <fullName evidence="2">ATP-grasp domain-containing protein</fullName>
    </recommendedName>
</protein>
<dbReference type="Pfam" id="PF07478">
    <property type="entry name" value="Dala_Dala_lig_C"/>
    <property type="match status" value="1"/>
</dbReference>
<name>X1P6W8_9ZZZZ</name>
<dbReference type="EMBL" id="BARV01026200">
    <property type="protein sequence ID" value="GAI38216.1"/>
    <property type="molecule type" value="Genomic_DNA"/>
</dbReference>